<sequence length="1273" mass="142852">MSVKITSLNVKGLNSPNKRRLLLRSLKSAKSDIAFIQETHINKVAKVRLTDHIYTVAVSAHSVVKRNGVSILFRKTCPFKITSEVCDSDGRFVLVSGSLYASTCHLINIYAPNAQSEQFWTDMTTLVASLPPGMVIVGGDMNAVPCAAVDRRSQTGTDRAPGLSGQDRAFYTFLRRSDLLDAWRVLHPDDRDFTFYSAPHGSYSRIDLLLCNAASMARVVRADIHSITWSDHADISLQLAVPQSSGPWKWKLNASLLRDPDVIAQTRVALDQYFTENASEEMSPATVWAAHKAVIRGHFIKIATFRKKQKLSLALDLQAQLHRLEQQHKADPTPSGLVALNEVRRALKQLFLDDVAKSLTWSRRTFYEQSNKLDSLLARSLRPRGTYKSISSVRAGNGRVVTSPDAIAQVFTEFYDRLYNHSRDQGEGAGSATGGIDDFLNSTPLTALTQAQSDTLGEPIAMPEVSRALAGLNGMKAPGPDGFHGGYYKTFKKILLPHLTNLFNALRGETRLHPDMTLADIALLPKEGRDASRPENYRPISLLNFDIKLLAKILADRLNPMLTSLIHPDQVGFIPGRQLYENTRRGADLVWWAGSTRTPSLLLSLDAEKAFDRVTWPFLFRLLVRLGLPDNFNVIKALYENPRAQIKLQGASRSPFTISNGTRQGCPLSPILFVLALEPLLTRIRQSPHIQGVPLGNHRFTVSAYADDILLSLTDPLRSMRHLHDLLTHYGSLSGFKVNLTKSQAMPLHMSPEMVADMASSFRIPIVRTSLKYLGVSLTSDPTHLFSANIPPVIRQIKKDLEDWTEKPISWIGRIHSVKMNILPRLLFLFQALPVAVTRRDLAGIQSAIDAFVWQNKRRRVARKILYRPKTRGGLGLPNLYMYYCAAQLAQVVAWHAPAADRRWVTLETALTSPDRPHMALWLPRPSRPLPRTVCPAIANSLRIFDLACSKFSLATTPSPMTPLFRNPAFPPGMNLPDFKTLEASGLRRFGDILTGGKKVTFADLSARASLRPFDYFRFMQLRHYIDTEALVPIANTPLNWFEKLCSAASVPSGLISTIYYALCSGSKEWGELAYCARWEADLQESLTGDEWEEIWEATAKSSICVTHQEQSFKMLFRWYTTPVLLCRMGRTTSDLCWRNCGLQGTFIHLWWDCPRVKEYWGKVGRLLTSIFHRPVHVDPWDFLLSRPKTGFTNPEQSLLRCVLLAARRALASQWLSDVLPTMRLVKAKVSDVRLMEELTAIVRQTYPNSRKLGICGRIIGSYKLKCISPVLN</sequence>
<reference evidence="2" key="1">
    <citation type="submission" date="2025-08" db="UniProtKB">
        <authorList>
            <consortium name="Ensembl"/>
        </authorList>
    </citation>
    <scope>IDENTIFICATION</scope>
</reference>
<dbReference type="PANTHER" id="PTHR31635:SF196">
    <property type="entry name" value="REVERSE TRANSCRIPTASE DOMAIN-CONTAINING PROTEIN-RELATED"/>
    <property type="match status" value="1"/>
</dbReference>
<dbReference type="GO" id="GO:0003824">
    <property type="term" value="F:catalytic activity"/>
    <property type="evidence" value="ECO:0007669"/>
    <property type="project" value="InterPro"/>
</dbReference>
<dbReference type="AlphaFoldDB" id="A0A8C5LSP0"/>
<keyword evidence="3" id="KW-1185">Reference proteome</keyword>
<evidence type="ECO:0000313" key="3">
    <source>
        <dbReference type="Proteomes" id="UP000694569"/>
    </source>
</evidence>
<accession>A0A8C5LSP0</accession>
<dbReference type="Gene3D" id="3.60.10.10">
    <property type="entry name" value="Endonuclease/exonuclease/phosphatase"/>
    <property type="match status" value="1"/>
</dbReference>
<organism evidence="2 3">
    <name type="scientific">Leptobrachium leishanense</name>
    <name type="common">Leishan spiny toad</name>
    <dbReference type="NCBI Taxonomy" id="445787"/>
    <lineage>
        <taxon>Eukaryota</taxon>
        <taxon>Metazoa</taxon>
        <taxon>Chordata</taxon>
        <taxon>Craniata</taxon>
        <taxon>Vertebrata</taxon>
        <taxon>Euteleostomi</taxon>
        <taxon>Amphibia</taxon>
        <taxon>Batrachia</taxon>
        <taxon>Anura</taxon>
        <taxon>Pelobatoidea</taxon>
        <taxon>Megophryidae</taxon>
        <taxon>Leptobrachium</taxon>
    </lineage>
</organism>
<dbReference type="InterPro" id="IPR000477">
    <property type="entry name" value="RT_dom"/>
</dbReference>
<dbReference type="Proteomes" id="UP000694569">
    <property type="component" value="Unplaced"/>
</dbReference>
<dbReference type="CDD" id="cd01650">
    <property type="entry name" value="RT_nLTR_like"/>
    <property type="match status" value="1"/>
</dbReference>
<reference evidence="2" key="2">
    <citation type="submission" date="2025-09" db="UniProtKB">
        <authorList>
            <consortium name="Ensembl"/>
        </authorList>
    </citation>
    <scope>IDENTIFICATION</scope>
</reference>
<dbReference type="SUPFAM" id="SSF56672">
    <property type="entry name" value="DNA/RNA polymerases"/>
    <property type="match status" value="1"/>
</dbReference>
<evidence type="ECO:0000313" key="2">
    <source>
        <dbReference type="Ensembl" id="ENSLLEP00000003663.1"/>
    </source>
</evidence>
<dbReference type="Pfam" id="PF03372">
    <property type="entry name" value="Exo_endo_phos"/>
    <property type="match status" value="1"/>
</dbReference>
<dbReference type="GeneTree" id="ENSGT00940000165023"/>
<evidence type="ECO:0000259" key="1">
    <source>
        <dbReference type="PROSITE" id="PS50878"/>
    </source>
</evidence>
<dbReference type="InterPro" id="IPR036691">
    <property type="entry name" value="Endo/exonu/phosph_ase_sf"/>
</dbReference>
<dbReference type="InterPro" id="IPR043502">
    <property type="entry name" value="DNA/RNA_pol_sf"/>
</dbReference>
<protein>
    <recommendedName>
        <fullName evidence="1">Reverse transcriptase domain-containing protein</fullName>
    </recommendedName>
</protein>
<proteinExistence type="predicted"/>
<dbReference type="PANTHER" id="PTHR31635">
    <property type="entry name" value="REVERSE TRANSCRIPTASE DOMAIN-CONTAINING PROTEIN-RELATED"/>
    <property type="match status" value="1"/>
</dbReference>
<dbReference type="SUPFAM" id="SSF56219">
    <property type="entry name" value="DNase I-like"/>
    <property type="match status" value="1"/>
</dbReference>
<dbReference type="Ensembl" id="ENSLLET00000003836.1">
    <property type="protein sequence ID" value="ENSLLEP00000003663.1"/>
    <property type="gene ID" value="ENSLLEG00000002365.1"/>
</dbReference>
<feature type="domain" description="Reverse transcriptase" evidence="1">
    <location>
        <begin position="505"/>
        <end position="778"/>
    </location>
</feature>
<name>A0A8C5LSP0_9ANUR</name>
<dbReference type="PROSITE" id="PS50878">
    <property type="entry name" value="RT_POL"/>
    <property type="match status" value="1"/>
</dbReference>
<dbReference type="Pfam" id="PF00078">
    <property type="entry name" value="RVT_1"/>
    <property type="match status" value="1"/>
</dbReference>
<dbReference type="CDD" id="cd09076">
    <property type="entry name" value="L1-EN"/>
    <property type="match status" value="1"/>
</dbReference>
<dbReference type="OrthoDB" id="9909359at2759"/>
<dbReference type="InterPro" id="IPR005135">
    <property type="entry name" value="Endo/exonuclease/phosphatase"/>
</dbReference>